<name>A0A0J2D193_ECOLX</name>
<dbReference type="PATRIC" id="fig|562.7284.peg.5197"/>
<accession>A0A0J2D193</accession>
<sequence length="38" mass="3930">MGPSPVKEAFAGGLFLLFAGVPMAESSAVKGMLMLFIN</sequence>
<keyword evidence="1" id="KW-0614">Plasmid</keyword>
<gene>
    <name evidence="1" type="ORF">pESCR_00004</name>
</gene>
<dbReference type="AlphaFoldDB" id="A0A0J2D193"/>
<proteinExistence type="predicted"/>
<dbReference type="EMBL" id="KR494248">
    <property type="protein sequence ID" value="AKN35510.1"/>
    <property type="molecule type" value="Genomic_DNA"/>
</dbReference>
<geneLocation type="plasmid" evidence="1">
    <name>pESCR</name>
</geneLocation>
<organism evidence="1">
    <name type="scientific">Escherichia coli</name>
    <dbReference type="NCBI Taxonomy" id="562"/>
    <lineage>
        <taxon>Bacteria</taxon>
        <taxon>Pseudomonadati</taxon>
        <taxon>Pseudomonadota</taxon>
        <taxon>Gammaproteobacteria</taxon>
        <taxon>Enterobacterales</taxon>
        <taxon>Enterobacteriaceae</taxon>
        <taxon>Escherichia</taxon>
    </lineage>
</organism>
<reference evidence="1" key="1">
    <citation type="journal article" date="2015" name="Antimicrob. Agents Chemother.">
        <title>Impact of ceftiofur injection on gut microbiota and Escherichia coli resistance in pigs.</title>
        <authorList>
            <person name="Fleury M.A."/>
            <person name="Mourand G."/>
            <person name="Jouy E."/>
            <person name="Touzain F."/>
            <person name="Le Devendec L."/>
            <person name="de Boisseson C."/>
            <person name="Eono F."/>
            <person name="Cariolet R."/>
            <person name="Guerin A."/>
            <person name="Le Goff O."/>
            <person name="Blanquet-Diot S."/>
            <person name="Alric M."/>
            <person name="Kempf I."/>
        </authorList>
    </citation>
    <scope>NUCLEOTIDE SEQUENCE</scope>
    <source>
        <strain evidence="1">M63</strain>
        <plasmid evidence="1">pESCR</plasmid>
    </source>
</reference>
<protein>
    <submittedName>
        <fullName evidence="1">Uncharacterized protein</fullName>
    </submittedName>
</protein>
<evidence type="ECO:0000313" key="1">
    <source>
        <dbReference type="EMBL" id="AKN35510.1"/>
    </source>
</evidence>